<evidence type="ECO:0000313" key="4">
    <source>
        <dbReference type="Proteomes" id="UP000775213"/>
    </source>
</evidence>
<dbReference type="Proteomes" id="UP000775213">
    <property type="component" value="Unassembled WGS sequence"/>
</dbReference>
<dbReference type="AlphaFoldDB" id="A0AAV7G9L2"/>
<evidence type="ECO:0000256" key="1">
    <source>
        <dbReference type="SAM" id="MobiDB-lite"/>
    </source>
</evidence>
<proteinExistence type="predicted"/>
<dbReference type="InterPro" id="IPR017887">
    <property type="entry name" value="TF_TCP_subgr"/>
</dbReference>
<feature type="compositionally biased region" description="Basic and acidic residues" evidence="1">
    <location>
        <begin position="160"/>
        <end position="177"/>
    </location>
</feature>
<feature type="compositionally biased region" description="Pro residues" evidence="1">
    <location>
        <begin position="41"/>
        <end position="51"/>
    </location>
</feature>
<evidence type="ECO:0000259" key="2">
    <source>
        <dbReference type="PROSITE" id="PS51370"/>
    </source>
</evidence>
<evidence type="ECO:0000313" key="3">
    <source>
        <dbReference type="EMBL" id="KAH0452967.1"/>
    </source>
</evidence>
<dbReference type="InterPro" id="IPR017888">
    <property type="entry name" value="CYC/TB1_R_domain"/>
</dbReference>
<sequence>MMFPHPNDIYSSFYPLSPPTINHGSLHDIFTSSSATAANNPPLPPHLPPPVEAAAPEKTASDTAWQPLISRARPSRKDRHRKIDTAKGPRDRRMRLSLDSKAAIKEHVAAVKRKASSSECEEDIFTVSHNKHNSPAPSKASKRAAAVRNMRSTTSVNPKVAREWREKARARARERTLEKKKKMMMTQCGRQDEGSEGRKEPLVFSTGPQKESSSHEPKSSLEMVAEMDEDCCIISPIHHKEPDDNGSIAIFDYNQAMQSFFDDSWDMYLTENIDERVLFGELQLQMSSGTLIIPPVFDQM</sequence>
<dbReference type="Pfam" id="PF03634">
    <property type="entry name" value="TCP"/>
    <property type="match status" value="2"/>
</dbReference>
<organism evidence="3 4">
    <name type="scientific">Dendrobium chrysotoxum</name>
    <name type="common">Orchid</name>
    <dbReference type="NCBI Taxonomy" id="161865"/>
    <lineage>
        <taxon>Eukaryota</taxon>
        <taxon>Viridiplantae</taxon>
        <taxon>Streptophyta</taxon>
        <taxon>Embryophyta</taxon>
        <taxon>Tracheophyta</taxon>
        <taxon>Spermatophyta</taxon>
        <taxon>Magnoliopsida</taxon>
        <taxon>Liliopsida</taxon>
        <taxon>Asparagales</taxon>
        <taxon>Orchidaceae</taxon>
        <taxon>Epidendroideae</taxon>
        <taxon>Malaxideae</taxon>
        <taxon>Dendrobiinae</taxon>
        <taxon>Dendrobium</taxon>
    </lineage>
</organism>
<keyword evidence="4" id="KW-1185">Reference proteome</keyword>
<protein>
    <recommendedName>
        <fullName evidence="2">R domain-containing protein</fullName>
    </recommendedName>
</protein>
<feature type="domain" description="R" evidence="2">
    <location>
        <begin position="162"/>
        <end position="179"/>
    </location>
</feature>
<feature type="compositionally biased region" description="Basic and acidic residues" evidence="1">
    <location>
        <begin position="81"/>
        <end position="93"/>
    </location>
</feature>
<dbReference type="EMBL" id="JAGFBR010000016">
    <property type="protein sequence ID" value="KAH0452967.1"/>
    <property type="molecule type" value="Genomic_DNA"/>
</dbReference>
<name>A0AAV7G9L2_DENCH</name>
<accession>A0AAV7G9L2</accession>
<feature type="compositionally biased region" description="Low complexity" evidence="1">
    <location>
        <begin position="134"/>
        <end position="146"/>
    </location>
</feature>
<dbReference type="PROSITE" id="PS51370">
    <property type="entry name" value="R"/>
    <property type="match status" value="1"/>
</dbReference>
<feature type="region of interest" description="Disordered" evidence="1">
    <location>
        <begin position="33"/>
        <end position="93"/>
    </location>
</feature>
<feature type="region of interest" description="Disordered" evidence="1">
    <location>
        <begin position="129"/>
        <end position="218"/>
    </location>
</feature>
<comment type="caution">
    <text evidence="3">The sequence shown here is derived from an EMBL/GenBank/DDBJ whole genome shotgun (WGS) entry which is preliminary data.</text>
</comment>
<reference evidence="3 4" key="1">
    <citation type="journal article" date="2021" name="Hortic Res">
        <title>Chromosome-scale assembly of the Dendrobium chrysotoxum genome enhances the understanding of orchid evolution.</title>
        <authorList>
            <person name="Zhang Y."/>
            <person name="Zhang G.Q."/>
            <person name="Zhang D."/>
            <person name="Liu X.D."/>
            <person name="Xu X.Y."/>
            <person name="Sun W.H."/>
            <person name="Yu X."/>
            <person name="Zhu X."/>
            <person name="Wang Z.W."/>
            <person name="Zhao X."/>
            <person name="Zhong W.Y."/>
            <person name="Chen H."/>
            <person name="Yin W.L."/>
            <person name="Huang T."/>
            <person name="Niu S.C."/>
            <person name="Liu Z.J."/>
        </authorList>
    </citation>
    <scope>NUCLEOTIDE SEQUENCE [LARGE SCALE GENOMIC DNA]</scope>
    <source>
        <strain evidence="3">Lindl</strain>
    </source>
</reference>
<feature type="compositionally biased region" description="Basic and acidic residues" evidence="1">
    <location>
        <begin position="190"/>
        <end position="201"/>
    </location>
</feature>
<gene>
    <name evidence="3" type="ORF">IEQ34_017291</name>
</gene>